<protein>
    <recommendedName>
        <fullName evidence="3">TmcB/TmcC TPR repeats domain-containing protein</fullName>
    </recommendedName>
</protein>
<reference evidence="4 5" key="1">
    <citation type="journal article" date="2015" name="Genome Biol. Evol.">
        <title>Phylogenomic analyses indicate that early fungi evolved digesting cell walls of algal ancestors of land plants.</title>
        <authorList>
            <person name="Chang Y."/>
            <person name="Wang S."/>
            <person name="Sekimoto S."/>
            <person name="Aerts A.L."/>
            <person name="Choi C."/>
            <person name="Clum A."/>
            <person name="LaButti K.M."/>
            <person name="Lindquist E.A."/>
            <person name="Yee Ngan C."/>
            <person name="Ohm R.A."/>
            <person name="Salamov A.A."/>
            <person name="Grigoriev I.V."/>
            <person name="Spatafora J.W."/>
            <person name="Berbee M.L."/>
        </authorList>
    </citation>
    <scope>NUCLEOTIDE SEQUENCE [LARGE SCALE GENOMIC DNA]</scope>
    <source>
        <strain evidence="4 5">JEL478</strain>
    </source>
</reference>
<feature type="transmembrane region" description="Helical" evidence="2">
    <location>
        <begin position="317"/>
        <end position="340"/>
    </location>
</feature>
<dbReference type="Proteomes" id="UP000070544">
    <property type="component" value="Unassembled WGS sequence"/>
</dbReference>
<feature type="region of interest" description="Disordered" evidence="1">
    <location>
        <begin position="27"/>
        <end position="56"/>
    </location>
</feature>
<proteinExistence type="predicted"/>
<dbReference type="InterPro" id="IPR057352">
    <property type="entry name" value="TPR_TmcB/C"/>
</dbReference>
<dbReference type="AlphaFoldDB" id="A0A139AUP7"/>
<evidence type="ECO:0000313" key="5">
    <source>
        <dbReference type="Proteomes" id="UP000070544"/>
    </source>
</evidence>
<dbReference type="STRING" id="1344416.A0A139AUP7"/>
<keyword evidence="5" id="KW-1185">Reference proteome</keyword>
<keyword evidence="2" id="KW-1133">Transmembrane helix</keyword>
<dbReference type="Pfam" id="PF25474">
    <property type="entry name" value="TPR_TmcB"/>
    <property type="match status" value="1"/>
</dbReference>
<evidence type="ECO:0000256" key="1">
    <source>
        <dbReference type="SAM" id="MobiDB-lite"/>
    </source>
</evidence>
<keyword evidence="2" id="KW-0472">Membrane</keyword>
<name>A0A139AUP7_GONPJ</name>
<gene>
    <name evidence="4" type="ORF">M427DRAFT_28173</name>
</gene>
<evidence type="ECO:0000259" key="3">
    <source>
        <dbReference type="Pfam" id="PF25474"/>
    </source>
</evidence>
<feature type="transmembrane region" description="Helical" evidence="2">
    <location>
        <begin position="346"/>
        <end position="367"/>
    </location>
</feature>
<dbReference type="PANTHER" id="PTHR31600:SF2">
    <property type="entry name" value="GAMETE ENRICHED GENE 10 PROTEIN-RELATED"/>
    <property type="match status" value="1"/>
</dbReference>
<feature type="transmembrane region" description="Helical" evidence="2">
    <location>
        <begin position="137"/>
        <end position="163"/>
    </location>
</feature>
<dbReference type="InterPro" id="IPR052994">
    <property type="entry name" value="Tiny_macrocysts_regulators"/>
</dbReference>
<feature type="transmembrane region" description="Helical" evidence="2">
    <location>
        <begin position="219"/>
        <end position="246"/>
    </location>
</feature>
<dbReference type="PANTHER" id="PTHR31600">
    <property type="entry name" value="TINY MACROCYSTS PROTEIN B-RELATED"/>
    <property type="match status" value="1"/>
</dbReference>
<organism evidence="4 5">
    <name type="scientific">Gonapodya prolifera (strain JEL478)</name>
    <name type="common">Monoblepharis prolifera</name>
    <dbReference type="NCBI Taxonomy" id="1344416"/>
    <lineage>
        <taxon>Eukaryota</taxon>
        <taxon>Fungi</taxon>
        <taxon>Fungi incertae sedis</taxon>
        <taxon>Chytridiomycota</taxon>
        <taxon>Chytridiomycota incertae sedis</taxon>
        <taxon>Monoblepharidomycetes</taxon>
        <taxon>Monoblepharidales</taxon>
        <taxon>Gonapodyaceae</taxon>
        <taxon>Gonapodya</taxon>
    </lineage>
</organism>
<feature type="compositionally biased region" description="Basic and acidic residues" evidence="1">
    <location>
        <begin position="27"/>
        <end position="38"/>
    </location>
</feature>
<keyword evidence="2" id="KW-0812">Transmembrane</keyword>
<evidence type="ECO:0000256" key="2">
    <source>
        <dbReference type="SAM" id="Phobius"/>
    </source>
</evidence>
<feature type="domain" description="TmcB/TmcC TPR repeats" evidence="3">
    <location>
        <begin position="512"/>
        <end position="630"/>
    </location>
</feature>
<sequence length="662" mass="74093">MSSASRDDILKGADGVMHPIIEDTRGFDTLSEGDRKPGFDGIPMTASDGGETAARRRAEREQMVKRSRIEKTVFSVLNAMVTGNEVPSMLAYPLTILEDLQLLYFSWNPGYNFPGMPEWLPYLFNPLAIRPTDYSSYIILFSFAMLIITALVGTATFCSISFSQGKFKYIFPLQVLRAGTLLAVGVLNIPIIEILVTVLDCHNGSLKEYPKVGCFTNPGHLIPFFLAVIGLVIFCPYSLIMGLVYVDGNPKSPKNPMSKANGRSDFLYLLVKLSAVFVWQLVDSPLTKLAFLVVALFIISRDMILRQPFHNEVLQSFRSGIFMTSFISAVIAIIGVAINAEDSNSIVPFGLLCGSLLPGFLLGSLMTHVVKSRTIKRVYARLKKHIKEIRERTGATSFGVLPKGYKEQGRRVSEKDLGPHVLDVIADNMDRLTTEKHSDEPPAAFHQFPRDGYVHIQAAFYLLAFGGDTTCIGRHEETNAEKAEDILIKLAAMRVAFDVRFQAFNCEKQIEQSRKSREVEKSDMNISSFVEMMSQEKYAKTYHIESLVELKTFWTLVRRSTTPKDYLTYPSYLVFIARATNNAASNYNRLIQRFPKSKMVLRLYGLFHESVIADLDESRRLLTLADELEDGEVGGSFHHIPGQNNSGMHPGATCFDVTTTVR</sequence>
<evidence type="ECO:0000313" key="4">
    <source>
        <dbReference type="EMBL" id="KXS20452.1"/>
    </source>
</evidence>
<dbReference type="OrthoDB" id="2156462at2759"/>
<accession>A0A139AUP7</accession>
<feature type="transmembrane region" description="Helical" evidence="2">
    <location>
        <begin position="175"/>
        <end position="199"/>
    </location>
</feature>
<dbReference type="EMBL" id="KQ965735">
    <property type="protein sequence ID" value="KXS20452.1"/>
    <property type="molecule type" value="Genomic_DNA"/>
</dbReference>